<protein>
    <submittedName>
        <fullName evidence="2">Type-4 ice-structuring protein LS-12-like</fullName>
    </submittedName>
</protein>
<gene>
    <name evidence="2" type="primary">LOC115578815</name>
</gene>
<dbReference type="Gene3D" id="1.20.120.20">
    <property type="entry name" value="Apolipoprotein"/>
    <property type="match status" value="1"/>
</dbReference>
<dbReference type="Proteomes" id="UP000472265">
    <property type="component" value="Chromosome 3"/>
</dbReference>
<evidence type="ECO:0000256" key="1">
    <source>
        <dbReference type="SAM" id="SignalP"/>
    </source>
</evidence>
<dbReference type="Ensembl" id="ENSSAUT00010003004.1">
    <property type="protein sequence ID" value="ENSSAUP00010002826.1"/>
    <property type="gene ID" value="ENSSAUG00010001418.1"/>
</dbReference>
<reference evidence="2" key="2">
    <citation type="submission" date="2025-08" db="UniProtKB">
        <authorList>
            <consortium name="Ensembl"/>
        </authorList>
    </citation>
    <scope>IDENTIFICATION</scope>
</reference>
<reference evidence="2" key="1">
    <citation type="submission" date="2021-04" db="EMBL/GenBank/DDBJ databases">
        <authorList>
            <consortium name="Wellcome Sanger Institute Data Sharing"/>
        </authorList>
    </citation>
    <scope>NUCLEOTIDE SEQUENCE [LARGE SCALE GENOMIC DNA]</scope>
</reference>
<feature type="chain" id="PRO_5025395878" evidence="1">
    <location>
        <begin position="18"/>
        <end position="159"/>
    </location>
</feature>
<dbReference type="AlphaFoldDB" id="A0A671TN62"/>
<organism evidence="2 3">
    <name type="scientific">Sparus aurata</name>
    <name type="common">Gilthead sea bream</name>
    <dbReference type="NCBI Taxonomy" id="8175"/>
    <lineage>
        <taxon>Eukaryota</taxon>
        <taxon>Metazoa</taxon>
        <taxon>Chordata</taxon>
        <taxon>Craniata</taxon>
        <taxon>Vertebrata</taxon>
        <taxon>Euteleostomi</taxon>
        <taxon>Actinopterygii</taxon>
        <taxon>Neopterygii</taxon>
        <taxon>Teleostei</taxon>
        <taxon>Neoteleostei</taxon>
        <taxon>Acanthomorphata</taxon>
        <taxon>Eupercaria</taxon>
        <taxon>Spariformes</taxon>
        <taxon>Sparidae</taxon>
        <taxon>Sparus</taxon>
    </lineage>
</organism>
<accession>A0A671TN62</accession>
<reference evidence="2" key="3">
    <citation type="submission" date="2025-09" db="UniProtKB">
        <authorList>
            <consortium name="Ensembl"/>
        </authorList>
    </citation>
    <scope>IDENTIFICATION</scope>
</reference>
<proteinExistence type="predicted"/>
<evidence type="ECO:0000313" key="2">
    <source>
        <dbReference type="Ensembl" id="ENSSAUP00010002826.1"/>
    </source>
</evidence>
<keyword evidence="1" id="KW-0732">Signal</keyword>
<dbReference type="InParanoid" id="A0A671TN62"/>
<dbReference type="SUPFAM" id="SSF58113">
    <property type="entry name" value="Apolipoprotein A-I"/>
    <property type="match status" value="1"/>
</dbReference>
<sequence length="159" mass="17888">MKLSLIVAVAVLALAHGTVPPSRLVSSKRFEVEKHSHFIDLVFFVFWKPPTGSFAQDATDLQKIGQYFEEMKNKMTQDLTEFMRSQDLTSQAQSLQTQLEPLASQVQEQLKTVAASVEEQIKPMAASVQAQIQPMVTEFQKQMETIFQQLTEQAKAIGN</sequence>
<feature type="signal peptide" evidence="1">
    <location>
        <begin position="1"/>
        <end position="17"/>
    </location>
</feature>
<name>A0A671TN62_SPAAU</name>
<evidence type="ECO:0000313" key="3">
    <source>
        <dbReference type="Proteomes" id="UP000472265"/>
    </source>
</evidence>
<dbReference type="GeneTree" id="ENSGT00760000119766"/>
<keyword evidence="3" id="KW-1185">Reference proteome</keyword>